<dbReference type="AlphaFoldDB" id="A0A3F3Q916"/>
<dbReference type="EMBL" id="KZ852039">
    <property type="protein sequence ID" value="RDH35701.1"/>
    <property type="molecule type" value="Genomic_DNA"/>
</dbReference>
<proteinExistence type="predicted"/>
<name>A0A3F3Q916_9EURO</name>
<accession>A0A3F3Q916</accession>
<dbReference type="Proteomes" id="UP000253729">
    <property type="component" value="Unassembled WGS sequence"/>
</dbReference>
<reference evidence="1 2" key="1">
    <citation type="submission" date="2018-07" db="EMBL/GenBank/DDBJ databases">
        <title>The genomes of Aspergillus section Nigri reveals drivers in fungal speciation.</title>
        <authorList>
            <consortium name="DOE Joint Genome Institute"/>
            <person name="Vesth T.C."/>
            <person name="Nybo J."/>
            <person name="Theobald S."/>
            <person name="Brandl J."/>
            <person name="Frisvad J.C."/>
            <person name="Nielsen K.F."/>
            <person name="Lyhne E.K."/>
            <person name="Kogle M.E."/>
            <person name="Kuo A."/>
            <person name="Riley R."/>
            <person name="Clum A."/>
            <person name="Nolan M."/>
            <person name="Lipzen A."/>
            <person name="Salamov A."/>
            <person name="Henrissat B."/>
            <person name="Wiebenga A."/>
            <person name="De vries R.P."/>
            <person name="Grigoriev I.V."/>
            <person name="Mortensen U.H."/>
            <person name="Andersen M.R."/>
            <person name="Baker S.E."/>
        </authorList>
    </citation>
    <scope>NUCLEOTIDE SEQUENCE [LARGE SCALE GENOMIC DNA]</scope>
    <source>
        <strain evidence="1 2">CBS 139.54b</strain>
    </source>
</reference>
<evidence type="ECO:0000313" key="2">
    <source>
        <dbReference type="Proteomes" id="UP000253729"/>
    </source>
</evidence>
<protein>
    <submittedName>
        <fullName evidence="1">Uncharacterized protein</fullName>
    </submittedName>
</protein>
<sequence length="98" mass="10998">MRSHGTPTRLDDRYNPTRTFLANPGTISWNQPGLSESHIRGSPELLMHMCVCNHSVDIGPQGHPVLWSLFQSRVANAMFPCMYLLELLEGFCGTAILR</sequence>
<dbReference type="RefSeq" id="XP_026628723.1">
    <property type="nucleotide sequence ID" value="XM_026763832.1"/>
</dbReference>
<dbReference type="GeneID" id="38132188"/>
<keyword evidence="2" id="KW-1185">Reference proteome</keyword>
<organism evidence="1 2">
    <name type="scientific">Aspergillus welwitschiae</name>
    <dbReference type="NCBI Taxonomy" id="1341132"/>
    <lineage>
        <taxon>Eukaryota</taxon>
        <taxon>Fungi</taxon>
        <taxon>Dikarya</taxon>
        <taxon>Ascomycota</taxon>
        <taxon>Pezizomycotina</taxon>
        <taxon>Eurotiomycetes</taxon>
        <taxon>Eurotiomycetidae</taxon>
        <taxon>Eurotiales</taxon>
        <taxon>Aspergillaceae</taxon>
        <taxon>Aspergillus</taxon>
        <taxon>Aspergillus subgen. Circumdati</taxon>
    </lineage>
</organism>
<evidence type="ECO:0000313" key="1">
    <source>
        <dbReference type="EMBL" id="RDH35701.1"/>
    </source>
</evidence>
<gene>
    <name evidence="1" type="ORF">BDQ94DRAFT_124568</name>
</gene>